<evidence type="ECO:0000313" key="1">
    <source>
        <dbReference type="EMBL" id="OCS92936.1"/>
    </source>
</evidence>
<dbReference type="EMBL" id="MATO01000013">
    <property type="protein sequence ID" value="OCS92936.1"/>
    <property type="molecule type" value="Genomic_DNA"/>
</dbReference>
<accession>A0A1C0Z0P4</accession>
<sequence>MDVAFIIFLEPPHFIAGSHAFSAGVRLAATINKTRTYKMVEQRKLVSTIYFVYFKEEHI</sequence>
<organism evidence="1 2">
    <name type="scientific">Caryophanon latum</name>
    <dbReference type="NCBI Taxonomy" id="33977"/>
    <lineage>
        <taxon>Bacteria</taxon>
        <taxon>Bacillati</taxon>
        <taxon>Bacillota</taxon>
        <taxon>Bacilli</taxon>
        <taxon>Bacillales</taxon>
        <taxon>Caryophanaceae</taxon>
        <taxon>Caryophanon</taxon>
    </lineage>
</organism>
<dbReference type="Proteomes" id="UP000093482">
    <property type="component" value="Unassembled WGS sequence"/>
</dbReference>
<protein>
    <submittedName>
        <fullName evidence="1">Uncharacterized protein</fullName>
    </submittedName>
</protein>
<reference evidence="1 2" key="1">
    <citation type="submission" date="2016-07" db="EMBL/GenBank/DDBJ databases">
        <title>Caryophanon latum genome sequencing.</title>
        <authorList>
            <person name="Verma A."/>
            <person name="Pal Y."/>
            <person name="Krishnamurthi S."/>
        </authorList>
    </citation>
    <scope>NUCLEOTIDE SEQUENCE [LARGE SCALE GENOMIC DNA]</scope>
    <source>
        <strain evidence="1 2">DSM 14151</strain>
    </source>
</reference>
<comment type="caution">
    <text evidence="1">The sequence shown here is derived from an EMBL/GenBank/DDBJ whole genome shotgun (WGS) entry which is preliminary data.</text>
</comment>
<proteinExistence type="predicted"/>
<keyword evidence="2" id="KW-1185">Reference proteome</keyword>
<gene>
    <name evidence="1" type="ORF">A6K76_05960</name>
</gene>
<dbReference type="AlphaFoldDB" id="A0A1C0Z0P4"/>
<name>A0A1C0Z0P4_9BACL</name>
<evidence type="ECO:0000313" key="2">
    <source>
        <dbReference type="Proteomes" id="UP000093482"/>
    </source>
</evidence>